<evidence type="ECO:0000256" key="8">
    <source>
        <dbReference type="RuleBase" id="RU362101"/>
    </source>
</evidence>
<sequence length="368" mass="39463">MTKSRIYGNCRCLLLYFHSPLVGTAVLAYTLGLRHALDADHISAIDLMTRRLIAAGQRPVTVGMFFSLGHSTSVAPIHTIIITSIAVAATAASFSDRFDSFEKVGGVIGTSVSAAFLLILALVNLWILYKLVKEMQRLIINGGNSDTGDEWGIQRAGCLMKVFKGAFRIIDRPWKMYPLGVLFGLGFDTSSEVALLGISSIQAAKGTSVWLILIFPILFTAGMCLLDTTDGALMSALYTSSSFAQDDIAILYYSIVLTIVTVVVAVIIGAIQLFSLILNVAEPKGPFWDGVRRAGDMYDVIGGCIAGLFVVAGVVSVLAYKSWRKGIDAGMAVRPGLPVEGQGNVEEEEERGLGGGAKLRRPVEEESC</sequence>
<comment type="subcellular location">
    <subcellularLocation>
        <location evidence="8">Cell membrane</location>
        <topology evidence="8">Multi-pass membrane protein</topology>
    </subcellularLocation>
    <subcellularLocation>
        <location evidence="1">Endomembrane system</location>
        <topology evidence="1">Multi-pass membrane protein</topology>
    </subcellularLocation>
</comment>
<comment type="caution">
    <text evidence="10">The sequence shown here is derived from an EMBL/GenBank/DDBJ whole genome shotgun (WGS) entry which is preliminary data.</text>
</comment>
<proteinExistence type="inferred from homology"/>
<dbReference type="Pfam" id="PF03824">
    <property type="entry name" value="NicO"/>
    <property type="match status" value="1"/>
</dbReference>
<evidence type="ECO:0000256" key="5">
    <source>
        <dbReference type="ARBA" id="ARBA00022692"/>
    </source>
</evidence>
<keyword evidence="3 8" id="KW-0813">Transport</keyword>
<dbReference type="PANTHER" id="PTHR31611">
    <property type="entry name" value="HIGH-AFFINITY NICKEL TRANSPORT PROTEIN NIC1"/>
    <property type="match status" value="1"/>
</dbReference>
<feature type="transmembrane region" description="Helical" evidence="8">
    <location>
        <begin position="300"/>
        <end position="320"/>
    </location>
</feature>
<dbReference type="PANTHER" id="PTHR31611:SF0">
    <property type="entry name" value="HIGH-AFFINITY NICKEL TRANSPORT PROTEIN NIC1"/>
    <property type="match status" value="1"/>
</dbReference>
<gene>
    <name evidence="10" type="ORF">Q9L58_003891</name>
</gene>
<feature type="transmembrane region" description="Helical" evidence="8">
    <location>
        <begin position="250"/>
        <end position="280"/>
    </location>
</feature>
<feature type="region of interest" description="Disordered" evidence="9">
    <location>
        <begin position="340"/>
        <end position="368"/>
    </location>
</feature>
<evidence type="ECO:0000256" key="7">
    <source>
        <dbReference type="ARBA" id="ARBA00023136"/>
    </source>
</evidence>
<dbReference type="Proteomes" id="UP001447188">
    <property type="component" value="Unassembled WGS sequence"/>
</dbReference>
<evidence type="ECO:0000256" key="2">
    <source>
        <dbReference type="ARBA" id="ARBA00010892"/>
    </source>
</evidence>
<protein>
    <recommendedName>
        <fullName evidence="8">Nickel/cobalt efflux system</fullName>
    </recommendedName>
</protein>
<comment type="similarity">
    <text evidence="2 8">Belongs to the NiCoT transporter (TC 2.A.52) family.</text>
</comment>
<organism evidence="10 11">
    <name type="scientific">Discina gigas</name>
    <dbReference type="NCBI Taxonomy" id="1032678"/>
    <lineage>
        <taxon>Eukaryota</taxon>
        <taxon>Fungi</taxon>
        <taxon>Dikarya</taxon>
        <taxon>Ascomycota</taxon>
        <taxon>Pezizomycotina</taxon>
        <taxon>Pezizomycetes</taxon>
        <taxon>Pezizales</taxon>
        <taxon>Discinaceae</taxon>
        <taxon>Discina</taxon>
    </lineage>
</organism>
<dbReference type="InterPro" id="IPR004688">
    <property type="entry name" value="Ni/Co_transpt"/>
</dbReference>
<evidence type="ECO:0000256" key="3">
    <source>
        <dbReference type="ARBA" id="ARBA00022448"/>
    </source>
</evidence>
<feature type="transmembrane region" description="Helical" evidence="8">
    <location>
        <begin position="12"/>
        <end position="31"/>
    </location>
</feature>
<keyword evidence="7 8" id="KW-0472">Membrane</keyword>
<evidence type="ECO:0000313" key="10">
    <source>
        <dbReference type="EMBL" id="KAL0637068.1"/>
    </source>
</evidence>
<keyword evidence="6 8" id="KW-1133">Transmembrane helix</keyword>
<keyword evidence="5 8" id="KW-0812">Transmembrane</keyword>
<evidence type="ECO:0000313" key="11">
    <source>
        <dbReference type="Proteomes" id="UP001447188"/>
    </source>
</evidence>
<feature type="transmembrane region" description="Helical" evidence="8">
    <location>
        <begin position="74"/>
        <end position="94"/>
    </location>
</feature>
<feature type="transmembrane region" description="Helical" evidence="8">
    <location>
        <begin position="209"/>
        <end position="229"/>
    </location>
</feature>
<feature type="transmembrane region" description="Helical" evidence="8">
    <location>
        <begin position="106"/>
        <end position="129"/>
    </location>
</feature>
<evidence type="ECO:0000256" key="6">
    <source>
        <dbReference type="ARBA" id="ARBA00022989"/>
    </source>
</evidence>
<name>A0ABR3GMG0_9PEZI</name>
<keyword evidence="11" id="KW-1185">Reference proteome</keyword>
<evidence type="ECO:0000256" key="4">
    <source>
        <dbReference type="ARBA" id="ARBA00022596"/>
    </source>
</evidence>
<evidence type="ECO:0000256" key="9">
    <source>
        <dbReference type="SAM" id="MobiDB-lite"/>
    </source>
</evidence>
<accession>A0ABR3GMG0</accession>
<evidence type="ECO:0000256" key="1">
    <source>
        <dbReference type="ARBA" id="ARBA00004127"/>
    </source>
</evidence>
<reference evidence="10 11" key="1">
    <citation type="submission" date="2024-02" db="EMBL/GenBank/DDBJ databases">
        <title>Discinaceae phylogenomics.</title>
        <authorList>
            <person name="Dirks A.C."/>
            <person name="James T.Y."/>
        </authorList>
    </citation>
    <scope>NUCLEOTIDE SEQUENCE [LARGE SCALE GENOMIC DNA]</scope>
    <source>
        <strain evidence="10 11">ACD0624</strain>
    </source>
</reference>
<dbReference type="InterPro" id="IPR011541">
    <property type="entry name" value="Ni/Co_transpt_high_affinity"/>
</dbReference>
<keyword evidence="4" id="KW-0533">Nickel</keyword>
<dbReference type="EMBL" id="JBBBZM010000039">
    <property type="protein sequence ID" value="KAL0637068.1"/>
    <property type="molecule type" value="Genomic_DNA"/>
</dbReference>